<dbReference type="Proteomes" id="UP001057452">
    <property type="component" value="Chromosome 17"/>
</dbReference>
<feature type="non-terminal residue" evidence="1">
    <location>
        <position position="1"/>
    </location>
</feature>
<keyword evidence="2" id="KW-1185">Reference proteome</keyword>
<evidence type="ECO:0000313" key="2">
    <source>
        <dbReference type="Proteomes" id="UP001057452"/>
    </source>
</evidence>
<evidence type="ECO:0000313" key="1">
    <source>
        <dbReference type="EMBL" id="KAI4809592.1"/>
    </source>
</evidence>
<proteinExistence type="predicted"/>
<name>A0ACB9W8L8_CHAAC</name>
<dbReference type="EMBL" id="CM043801">
    <property type="protein sequence ID" value="KAI4809592.1"/>
    <property type="molecule type" value="Genomic_DNA"/>
</dbReference>
<comment type="caution">
    <text evidence="1">The sequence shown here is derived from an EMBL/GenBank/DDBJ whole genome shotgun (WGS) entry which is preliminary data.</text>
</comment>
<accession>A0ACB9W8L8</accession>
<organism evidence="1 2">
    <name type="scientific">Chaenocephalus aceratus</name>
    <name type="common">Blackfin icefish</name>
    <name type="synonym">Chaenichthys aceratus</name>
    <dbReference type="NCBI Taxonomy" id="36190"/>
    <lineage>
        <taxon>Eukaryota</taxon>
        <taxon>Metazoa</taxon>
        <taxon>Chordata</taxon>
        <taxon>Craniata</taxon>
        <taxon>Vertebrata</taxon>
        <taxon>Euteleostomi</taxon>
        <taxon>Actinopterygii</taxon>
        <taxon>Neopterygii</taxon>
        <taxon>Teleostei</taxon>
        <taxon>Neoteleostei</taxon>
        <taxon>Acanthomorphata</taxon>
        <taxon>Eupercaria</taxon>
        <taxon>Perciformes</taxon>
        <taxon>Notothenioidei</taxon>
        <taxon>Channichthyidae</taxon>
        <taxon>Chaenocephalus</taxon>
    </lineage>
</organism>
<reference evidence="1" key="1">
    <citation type="submission" date="2022-05" db="EMBL/GenBank/DDBJ databases">
        <title>Chromosome-level genome of Chaenocephalus aceratus.</title>
        <authorList>
            <person name="Park H."/>
        </authorList>
    </citation>
    <scope>NUCLEOTIDE SEQUENCE</scope>
    <source>
        <strain evidence="1">KU_202001</strain>
    </source>
</reference>
<feature type="non-terminal residue" evidence="1">
    <location>
        <position position="89"/>
    </location>
</feature>
<sequence>FSPVSSVREDASERMRPEKPSSCADRRTQRHGGGSQLMETKSLFTQHLAAAPVAWTNPQYFVRRDNKRETEKKRRRKWVADFPRKQNKT</sequence>
<gene>
    <name evidence="1" type="ORF">KUCAC02_018466</name>
</gene>
<protein>
    <submittedName>
        <fullName evidence="1">Uncharacterized protein</fullName>
    </submittedName>
</protein>